<keyword evidence="1" id="KW-0175">Coiled coil</keyword>
<feature type="region of interest" description="Disordered" evidence="2">
    <location>
        <begin position="855"/>
        <end position="875"/>
    </location>
</feature>
<feature type="region of interest" description="Disordered" evidence="2">
    <location>
        <begin position="517"/>
        <end position="537"/>
    </location>
</feature>
<evidence type="ECO:0000256" key="2">
    <source>
        <dbReference type="SAM" id="MobiDB-lite"/>
    </source>
</evidence>
<feature type="region of interest" description="Disordered" evidence="2">
    <location>
        <begin position="29"/>
        <end position="66"/>
    </location>
</feature>
<feature type="coiled-coil region" evidence="1">
    <location>
        <begin position="714"/>
        <end position="744"/>
    </location>
</feature>
<feature type="compositionally biased region" description="Polar residues" evidence="2">
    <location>
        <begin position="31"/>
        <end position="41"/>
    </location>
</feature>
<dbReference type="EMBL" id="BRYA01000269">
    <property type="protein sequence ID" value="GMI45864.1"/>
    <property type="molecule type" value="Genomic_DNA"/>
</dbReference>
<name>A0A9W7LCV3_9STRA</name>
<reference evidence="4" key="1">
    <citation type="journal article" date="2023" name="Commun. Biol.">
        <title>Genome analysis of Parmales, the sister group of diatoms, reveals the evolutionary specialization of diatoms from phago-mixotrophs to photoautotrophs.</title>
        <authorList>
            <person name="Ban H."/>
            <person name="Sato S."/>
            <person name="Yoshikawa S."/>
            <person name="Yamada K."/>
            <person name="Nakamura Y."/>
            <person name="Ichinomiya M."/>
            <person name="Sato N."/>
            <person name="Blanc-Mathieu R."/>
            <person name="Endo H."/>
            <person name="Kuwata A."/>
            <person name="Ogata H."/>
        </authorList>
    </citation>
    <scope>NUCLEOTIDE SEQUENCE [LARGE SCALE GENOMIC DNA]</scope>
</reference>
<dbReference type="Proteomes" id="UP001165065">
    <property type="component" value="Unassembled WGS sequence"/>
</dbReference>
<keyword evidence="4" id="KW-1185">Reference proteome</keyword>
<accession>A0A9W7LCV3</accession>
<gene>
    <name evidence="3" type="ORF">TrCOL_g8424</name>
</gene>
<proteinExistence type="predicted"/>
<evidence type="ECO:0000313" key="4">
    <source>
        <dbReference type="Proteomes" id="UP001165065"/>
    </source>
</evidence>
<dbReference type="OrthoDB" id="206157at2759"/>
<sequence>MSNKLEVAEWLRKSRNLVLHDYDEHGRIVDHSSTSGNNQGPSVPFASPEVSGFAANSPQGSPMTSKTRTFSLIDAASLSNLRSRSGNGLRSGQTIKYKALEMEVELDRERSDVAHNNDLFAMSLTSDKRSVGGRGAKSTARGILSVSLGPTPPKARKRAISGAVLGASTGKEHFMKPRKGISRGEIVRRKLQMPQDTRIRSNKFNPLVKEIEEKLENLRYDREMRSELEANIVKSISERRRRALENQSEDSVRVNIERVRQGYYSSDILKMQIEESAGRMRERQELSALRRKEISDREGDLAAVYIKDMLRRNRMANALDRQLMLKAEEIRHKLVRSRKWVALVKLTEVVKIWSEKVQEKSQMLKEHKADYDAAVVIQNLYKNWKRTRMGQRFKEAVMKMKNFVNVFIGRWRERRLRRGADLVRMFLQENNDAPIKYMVLQFLGKVRHCQRVWRSFSECTGARVDLLKLYWSRAEDLNFQQRKRELIAEANERTKVERELNADRAVVMEEEEKKRLKERKKKFGNKGGGKGREDKKHLRGADNLKAIEVGLKVAIKKAWKQRSSLEVRHEFCVQLLQEKRRDYRNSLPTFEERRRQEEMKNVRDIVVDDARELFTTGSLPTQLRVNVGIVTNHIEDAYGYEFKVSSDEAFLLLSSVGVEKMRELAGKGAAETEQRKWYARHGLDKNGRRKADSVYVVGDGGDGGGGEGEGLGAKEQMMRVLAKEKRHLRDMQRAMMEMQELDAEDSAIAFNLKLEGEEVEEVVGEALEGVEEADKVLAESLTMEEIHEKEEKDAELIGRFRVVHEKVRKQNTVVDIMLKRREETTTKEQRWEKYVGKKERMEAGDVKRINVSDLRRGARRSISKKRGRRGSSGLT</sequence>
<evidence type="ECO:0000313" key="3">
    <source>
        <dbReference type="EMBL" id="GMI45864.1"/>
    </source>
</evidence>
<dbReference type="AlphaFoldDB" id="A0A9W7LCV3"/>
<evidence type="ECO:0000256" key="1">
    <source>
        <dbReference type="SAM" id="Coils"/>
    </source>
</evidence>
<feature type="compositionally biased region" description="Basic residues" evidence="2">
    <location>
        <begin position="857"/>
        <end position="869"/>
    </location>
</feature>
<comment type="caution">
    <text evidence="3">The sequence shown here is derived from an EMBL/GenBank/DDBJ whole genome shotgun (WGS) entry which is preliminary data.</text>
</comment>
<protein>
    <submittedName>
        <fullName evidence="3">Uncharacterized protein</fullName>
    </submittedName>
</protein>
<feature type="compositionally biased region" description="Polar residues" evidence="2">
    <location>
        <begin position="54"/>
        <end position="66"/>
    </location>
</feature>
<organism evidence="3 4">
    <name type="scientific">Triparma columacea</name>
    <dbReference type="NCBI Taxonomy" id="722753"/>
    <lineage>
        <taxon>Eukaryota</taxon>
        <taxon>Sar</taxon>
        <taxon>Stramenopiles</taxon>
        <taxon>Ochrophyta</taxon>
        <taxon>Bolidophyceae</taxon>
        <taxon>Parmales</taxon>
        <taxon>Triparmaceae</taxon>
        <taxon>Triparma</taxon>
    </lineage>
</organism>